<evidence type="ECO:0000313" key="14">
    <source>
        <dbReference type="Proteomes" id="UP000032160"/>
    </source>
</evidence>
<keyword evidence="8 11" id="KW-0456">Lyase</keyword>
<comment type="catalytic activity">
    <reaction evidence="11">
        <text>a 1,2-diacyl-sn-glycero-3-phospho-L-serine + H(+) = a 1,2-diacyl-sn-glycero-3-phosphoethanolamine + CO2</text>
        <dbReference type="Rhea" id="RHEA:20828"/>
        <dbReference type="ChEBI" id="CHEBI:15378"/>
        <dbReference type="ChEBI" id="CHEBI:16526"/>
        <dbReference type="ChEBI" id="CHEBI:57262"/>
        <dbReference type="ChEBI" id="CHEBI:64612"/>
        <dbReference type="EC" id="4.1.1.65"/>
    </reaction>
</comment>
<dbReference type="PANTHER" id="PTHR35809">
    <property type="entry name" value="ARCHAETIDYLSERINE DECARBOXYLASE PROENZYME-RELATED"/>
    <property type="match status" value="1"/>
</dbReference>
<protein>
    <recommendedName>
        <fullName evidence="11">Phosphatidylserine decarboxylase proenzyme</fullName>
        <ecNumber evidence="11">4.1.1.65</ecNumber>
    </recommendedName>
    <component>
        <recommendedName>
            <fullName evidence="11">Phosphatidylserine decarboxylase alpha chain</fullName>
        </recommendedName>
    </component>
    <component>
        <recommendedName>
            <fullName evidence="11">Phosphatidylserine decarboxylase beta chain</fullName>
        </recommendedName>
    </component>
</protein>
<comment type="PTM">
    <text evidence="11">Is synthesized initially as an inactive proenzyme. Formation of the active enzyme involves a self-maturation process in which the active site pyruvoyl group is generated from an internal serine residue via an autocatalytic post-translational modification. Two non-identical subunits are generated from the proenzyme in this reaction, and the pyruvate is formed at the N-terminus of the alpha chain, which is derived from the carboxyl end of the proenzyme. The post-translation cleavage follows an unusual pathway, termed non-hydrolytic serinolysis, in which the side chain hydroxyl group of the serine supplies its oxygen atom to form the C-terminus of the beta chain, while the remainder of the serine residue undergoes an oxidative deamination to produce ammonia and the pyruvoyl prosthetic group on the alpha chain.</text>
</comment>
<proteinExistence type="inferred from homology"/>
<keyword evidence="4 11" id="KW-0443">Lipid metabolism</keyword>
<sequence length="233" mass="25879">MVLMRDLLAFVPPMHPEGRRFVLIFAAITLVLFWIWQPLGWIGVIATVWCAWFFRDPERVTPDRPGLVIAPADGVINMIAQAVPPPEMGLGDEPLTRISVFMNVFNVHIIRSPVEAAAIRTAYRPGKFFDASLDKASEENERSSVLLRTGGGREYCVVMVAGLVARRILPFVNQDDHLEPGDRIGLIRFGSRVDVYLPKGLDPLVSVGQTSVGGETVLADHHVHDDHRPGRRS</sequence>
<dbReference type="Pfam" id="PF02666">
    <property type="entry name" value="PS_Dcarbxylase"/>
    <property type="match status" value="1"/>
</dbReference>
<evidence type="ECO:0000256" key="9">
    <source>
        <dbReference type="ARBA" id="ARBA00023264"/>
    </source>
</evidence>
<keyword evidence="2 11" id="KW-0444">Lipid biosynthesis</keyword>
<dbReference type="RefSeq" id="WP_420887296.1">
    <property type="nucleotide sequence ID" value="NZ_HG966617.1"/>
</dbReference>
<keyword evidence="3 11" id="KW-0210">Decarboxylase</keyword>
<name>X5MGU3_9HYPH</name>
<comment type="similarity">
    <text evidence="11">Belongs to the phosphatidylserine decarboxylase family. PSD-A subfamily.</text>
</comment>
<evidence type="ECO:0000313" key="13">
    <source>
        <dbReference type="EMBL" id="CDO60774.1"/>
    </source>
</evidence>
<evidence type="ECO:0000256" key="1">
    <source>
        <dbReference type="ARBA" id="ARBA00022475"/>
    </source>
</evidence>
<feature type="chain" id="PRO_5023273567" description="Phosphatidylserine decarboxylase alpha chain" evidence="11">
    <location>
        <begin position="191"/>
        <end position="233"/>
    </location>
</feature>
<gene>
    <name evidence="11" type="primary">psd</name>
    <name evidence="13" type="ORF">BN1012_Phect2561</name>
</gene>
<evidence type="ECO:0000256" key="8">
    <source>
        <dbReference type="ARBA" id="ARBA00023239"/>
    </source>
</evidence>
<keyword evidence="12" id="KW-0812">Transmembrane</keyword>
<dbReference type="InterPro" id="IPR033175">
    <property type="entry name" value="PSD-A"/>
</dbReference>
<evidence type="ECO:0000256" key="6">
    <source>
        <dbReference type="ARBA" id="ARBA00023145"/>
    </source>
</evidence>
<dbReference type="Proteomes" id="UP000032160">
    <property type="component" value="Chromosome I"/>
</dbReference>
<reference evidence="13 14" key="1">
    <citation type="journal article" date="2014" name="Front. Genet.">
        <title>Genome and metabolic network of "Candidatus Phaeomarinobacter ectocarpi" Ec32, a new candidate genus of Alphaproteobacteria frequently associated with brown algae.</title>
        <authorList>
            <person name="Dittami S.M."/>
            <person name="Barbeyron T."/>
            <person name="Boyen C."/>
            <person name="Cambefort J."/>
            <person name="Collet G."/>
            <person name="Delage L."/>
            <person name="Gobet A."/>
            <person name="Groisillier A."/>
            <person name="Leblanc C."/>
            <person name="Michel G."/>
            <person name="Scornet D."/>
            <person name="Siegel A."/>
            <person name="Tapia J.E."/>
            <person name="Tonon T."/>
        </authorList>
    </citation>
    <scope>NUCLEOTIDE SEQUENCE [LARGE SCALE GENOMIC DNA]</scope>
    <source>
        <strain evidence="13 14">Ec32</strain>
    </source>
</reference>
<evidence type="ECO:0000256" key="5">
    <source>
        <dbReference type="ARBA" id="ARBA00023136"/>
    </source>
</evidence>
<feature type="site" description="Cleavage (non-hydrolytic); by autocatalysis" evidence="11">
    <location>
        <begin position="190"/>
        <end position="191"/>
    </location>
</feature>
<comment type="subunit">
    <text evidence="11">Heterodimer of a large membrane-associated beta subunit and a small pyruvoyl-containing alpha subunit.</text>
</comment>
<comment type="subcellular location">
    <subcellularLocation>
        <location evidence="11">Cell membrane</location>
        <topology evidence="11">Peripheral membrane protein</topology>
    </subcellularLocation>
</comment>
<keyword evidence="6 11" id="KW-0865">Zymogen</keyword>
<dbReference type="PATRIC" id="fig|1458461.3.peg.2566"/>
<dbReference type="UniPathway" id="UPA00558">
    <property type="reaction ID" value="UER00616"/>
</dbReference>
<dbReference type="NCBIfam" id="NF003677">
    <property type="entry name" value="PRK05305.1-1"/>
    <property type="match status" value="1"/>
</dbReference>
<dbReference type="InterPro" id="IPR003817">
    <property type="entry name" value="PS_Dcarbxylase"/>
</dbReference>
<dbReference type="GO" id="GO:0005886">
    <property type="term" value="C:plasma membrane"/>
    <property type="evidence" value="ECO:0007669"/>
    <property type="project" value="UniProtKB-SubCell"/>
</dbReference>
<dbReference type="GO" id="GO:0006646">
    <property type="term" value="P:phosphatidylethanolamine biosynthetic process"/>
    <property type="evidence" value="ECO:0007669"/>
    <property type="project" value="UniProtKB-UniRule"/>
</dbReference>
<keyword evidence="7 11" id="KW-0594">Phospholipid biosynthesis</keyword>
<keyword evidence="12" id="KW-1133">Transmembrane helix</keyword>
<dbReference type="HAMAP" id="MF_00664">
    <property type="entry name" value="PS_decarb_PSD_A"/>
    <property type="match status" value="1"/>
</dbReference>
<feature type="transmembrane region" description="Helical" evidence="12">
    <location>
        <begin position="21"/>
        <end position="54"/>
    </location>
</feature>
<dbReference type="EC" id="4.1.1.65" evidence="11"/>
<dbReference type="STRING" id="1458461.BN1012_Phect2561"/>
<evidence type="ECO:0000256" key="7">
    <source>
        <dbReference type="ARBA" id="ARBA00023209"/>
    </source>
</evidence>
<dbReference type="AlphaFoldDB" id="X5MGU3"/>
<feature type="modified residue" description="Pyruvic acid (Ser); by autocatalysis" evidence="11">
    <location>
        <position position="191"/>
    </location>
</feature>
<dbReference type="NCBIfam" id="NF003679">
    <property type="entry name" value="PRK05305.1-3"/>
    <property type="match status" value="1"/>
</dbReference>
<organism evidence="13 14">
    <name type="scientific">Candidatus Phaeomarinibacter ectocarpi</name>
    <dbReference type="NCBI Taxonomy" id="1458461"/>
    <lineage>
        <taxon>Bacteria</taxon>
        <taxon>Pseudomonadati</taxon>
        <taxon>Pseudomonadota</taxon>
        <taxon>Alphaproteobacteria</taxon>
        <taxon>Hyphomicrobiales</taxon>
        <taxon>Parvibaculaceae</taxon>
        <taxon>Candidatus Phaeomarinibacter</taxon>
    </lineage>
</organism>
<keyword evidence="14" id="KW-1185">Reference proteome</keyword>
<comment type="function">
    <text evidence="11">Catalyzes the formation of phosphatidylethanolamine (PtdEtn) from phosphatidylserine (PtdSer).</text>
</comment>
<dbReference type="KEGG" id="pect:BN1012_Phect2561"/>
<evidence type="ECO:0000256" key="2">
    <source>
        <dbReference type="ARBA" id="ARBA00022516"/>
    </source>
</evidence>
<feature type="chain" id="PRO_5023273568" description="Phosphatidylserine decarboxylase beta chain" evidence="11">
    <location>
        <begin position="1"/>
        <end position="190"/>
    </location>
</feature>
<evidence type="ECO:0000256" key="4">
    <source>
        <dbReference type="ARBA" id="ARBA00023098"/>
    </source>
</evidence>
<dbReference type="GO" id="GO:0004609">
    <property type="term" value="F:phosphatidylserine decarboxylase activity"/>
    <property type="evidence" value="ECO:0007669"/>
    <property type="project" value="UniProtKB-UniRule"/>
</dbReference>
<dbReference type="PANTHER" id="PTHR35809:SF1">
    <property type="entry name" value="ARCHAETIDYLSERINE DECARBOXYLASE PROENZYME-RELATED"/>
    <property type="match status" value="1"/>
</dbReference>
<feature type="active site" description="Schiff-base intermediate with substrate; via pyruvic acid" evidence="11">
    <location>
        <position position="191"/>
    </location>
</feature>
<keyword evidence="10 11" id="KW-0670">Pyruvate</keyword>
<comment type="cofactor">
    <cofactor evidence="11">
        <name>pyruvate</name>
        <dbReference type="ChEBI" id="CHEBI:15361"/>
    </cofactor>
    <text evidence="11">Binds 1 pyruvoyl group covalently per subunit.</text>
</comment>
<dbReference type="EMBL" id="HG966617">
    <property type="protein sequence ID" value="CDO60774.1"/>
    <property type="molecule type" value="Genomic_DNA"/>
</dbReference>
<dbReference type="HOGENOM" id="CLU_072492_0_0_5"/>
<evidence type="ECO:0000256" key="3">
    <source>
        <dbReference type="ARBA" id="ARBA00022793"/>
    </source>
</evidence>
<evidence type="ECO:0000256" key="11">
    <source>
        <dbReference type="HAMAP-Rule" id="MF_00664"/>
    </source>
</evidence>
<accession>X5MGU3</accession>
<comment type="pathway">
    <text evidence="11">Phospholipid metabolism; phosphatidylethanolamine biosynthesis; phosphatidylethanolamine from CDP-diacylglycerol: step 2/2.</text>
</comment>
<keyword evidence="5 11" id="KW-0472">Membrane</keyword>
<keyword evidence="1 11" id="KW-1003">Cell membrane</keyword>
<keyword evidence="9 11" id="KW-1208">Phospholipid metabolism</keyword>
<evidence type="ECO:0000256" key="10">
    <source>
        <dbReference type="ARBA" id="ARBA00023317"/>
    </source>
</evidence>
<evidence type="ECO:0000256" key="12">
    <source>
        <dbReference type="SAM" id="Phobius"/>
    </source>
</evidence>